<gene>
    <name evidence="4" type="ORF">HFQ381_LOCUS627</name>
    <name evidence="3" type="ORF">LUA448_LOCUS19680</name>
</gene>
<dbReference type="InterPro" id="IPR000620">
    <property type="entry name" value="EamA_dom"/>
</dbReference>
<dbReference type="EMBL" id="CAJNYD010002532">
    <property type="protein sequence ID" value="CAF3423702.1"/>
    <property type="molecule type" value="Genomic_DNA"/>
</dbReference>
<dbReference type="GO" id="GO:0016020">
    <property type="term" value="C:membrane"/>
    <property type="evidence" value="ECO:0007669"/>
    <property type="project" value="InterPro"/>
</dbReference>
<dbReference type="Proteomes" id="UP000663833">
    <property type="component" value="Unassembled WGS sequence"/>
</dbReference>
<feature type="transmembrane region" description="Helical" evidence="1">
    <location>
        <begin position="324"/>
        <end position="344"/>
    </location>
</feature>
<protein>
    <recommendedName>
        <fullName evidence="2">EamA domain-containing protein</fullName>
    </recommendedName>
</protein>
<feature type="domain" description="EamA" evidence="2">
    <location>
        <begin position="231"/>
        <end position="367"/>
    </location>
</feature>
<sequence length="394" mass="44773">MTVKNEEIQQQQHVPLYSVSADFLEKTKKNEKIPSSFLKIVCHRLHEHSGIWYTVVANFIFSCCTFSLKLIPADMFDIMIARFITQSIVFGIYAAFYKHYNVFHTNGQPLACMLNIFMSSGTNLSYLAALYFIPLSDINTIKYTYIVWAAVLSVIFLKDRFKFINGMSLCLTMIGLILATRPHFFLETLTHIFDWTSSSSSSSSVVPMNTTTMTTTIINVTTVTSSTYYYLGIGLASISALTKAIQMIARKQLVKTKQPHSVMNFQFTFSAIFVSLIYSIIRRFWQPEPYPWKWMSTAGVIIGCFQLLTNAFVAKALKRESVQLISIIGSLDIVYAVLLQFIFFHQTKSLIFYIGASLVVLSAIILSIDRHMAIRSERKNEKINDKEAAIDPNL</sequence>
<feature type="transmembrane region" description="Helical" evidence="1">
    <location>
        <begin position="169"/>
        <end position="186"/>
    </location>
</feature>
<comment type="caution">
    <text evidence="3">The sequence shown here is derived from an EMBL/GenBank/DDBJ whole genome shotgun (WGS) entry which is preliminary data.</text>
</comment>
<evidence type="ECO:0000313" key="5">
    <source>
        <dbReference type="Proteomes" id="UP000663833"/>
    </source>
</evidence>
<name>A0A818BTL8_9BILA</name>
<evidence type="ECO:0000313" key="3">
    <source>
        <dbReference type="EMBL" id="CAF3423702.1"/>
    </source>
</evidence>
<dbReference type="Proteomes" id="UP000663851">
    <property type="component" value="Unassembled WGS sequence"/>
</dbReference>
<dbReference type="SUPFAM" id="SSF103481">
    <property type="entry name" value="Multidrug resistance efflux transporter EmrE"/>
    <property type="match status" value="2"/>
</dbReference>
<feature type="transmembrane region" description="Helical" evidence="1">
    <location>
        <begin position="228"/>
        <end position="249"/>
    </location>
</feature>
<keyword evidence="1" id="KW-0812">Transmembrane</keyword>
<feature type="transmembrane region" description="Helical" evidence="1">
    <location>
        <begin position="350"/>
        <end position="368"/>
    </location>
</feature>
<keyword evidence="1" id="KW-0472">Membrane</keyword>
<organism evidence="3 5">
    <name type="scientific">Rotaria socialis</name>
    <dbReference type="NCBI Taxonomy" id="392032"/>
    <lineage>
        <taxon>Eukaryota</taxon>
        <taxon>Metazoa</taxon>
        <taxon>Spiralia</taxon>
        <taxon>Gnathifera</taxon>
        <taxon>Rotifera</taxon>
        <taxon>Eurotatoria</taxon>
        <taxon>Bdelloidea</taxon>
        <taxon>Philodinida</taxon>
        <taxon>Philodinidae</taxon>
        <taxon>Rotaria</taxon>
    </lineage>
</organism>
<feature type="domain" description="EamA" evidence="2">
    <location>
        <begin position="49"/>
        <end position="180"/>
    </location>
</feature>
<dbReference type="Pfam" id="PF00892">
    <property type="entry name" value="EamA"/>
    <property type="match status" value="2"/>
</dbReference>
<evidence type="ECO:0000256" key="1">
    <source>
        <dbReference type="SAM" id="Phobius"/>
    </source>
</evidence>
<accession>A0A818BTL8</accession>
<dbReference type="PANTHER" id="PTHR22911">
    <property type="entry name" value="ACYL-MALONYL CONDENSING ENZYME-RELATED"/>
    <property type="match status" value="1"/>
</dbReference>
<dbReference type="AlphaFoldDB" id="A0A818BTL8"/>
<feature type="transmembrane region" description="Helical" evidence="1">
    <location>
        <begin position="51"/>
        <end position="72"/>
    </location>
</feature>
<feature type="transmembrane region" description="Helical" evidence="1">
    <location>
        <begin position="78"/>
        <end position="97"/>
    </location>
</feature>
<dbReference type="EMBL" id="CAJOBO010000014">
    <property type="protein sequence ID" value="CAF4095914.1"/>
    <property type="molecule type" value="Genomic_DNA"/>
</dbReference>
<feature type="transmembrane region" description="Helical" evidence="1">
    <location>
        <begin position="109"/>
        <end position="134"/>
    </location>
</feature>
<evidence type="ECO:0000259" key="2">
    <source>
        <dbReference type="Pfam" id="PF00892"/>
    </source>
</evidence>
<evidence type="ECO:0000313" key="4">
    <source>
        <dbReference type="EMBL" id="CAF4095914.1"/>
    </source>
</evidence>
<feature type="transmembrane region" description="Helical" evidence="1">
    <location>
        <begin position="293"/>
        <end position="312"/>
    </location>
</feature>
<dbReference type="InterPro" id="IPR037185">
    <property type="entry name" value="EmrE-like"/>
</dbReference>
<proteinExistence type="predicted"/>
<keyword evidence="1" id="KW-1133">Transmembrane helix</keyword>
<reference evidence="3" key="1">
    <citation type="submission" date="2021-02" db="EMBL/GenBank/DDBJ databases">
        <authorList>
            <person name="Nowell W R."/>
        </authorList>
    </citation>
    <scope>NUCLEOTIDE SEQUENCE</scope>
</reference>
<feature type="transmembrane region" description="Helical" evidence="1">
    <location>
        <begin position="140"/>
        <end position="157"/>
    </location>
</feature>
<feature type="transmembrane region" description="Helical" evidence="1">
    <location>
        <begin position="261"/>
        <end position="281"/>
    </location>
</feature>